<reference evidence="1 2" key="1">
    <citation type="submission" date="2024-09" db="EMBL/GenBank/DDBJ databases">
        <title>Genome sequencing and assembly of Phytophthora oleae, isolate VK10A, causative agent of rot of olive drupes.</title>
        <authorList>
            <person name="Conti Taguali S."/>
            <person name="Riolo M."/>
            <person name="La Spada F."/>
            <person name="Cacciola S.O."/>
            <person name="Dionisio G."/>
        </authorList>
    </citation>
    <scope>NUCLEOTIDE SEQUENCE [LARGE SCALE GENOMIC DNA]</scope>
    <source>
        <strain evidence="1 2">VK10A</strain>
    </source>
</reference>
<keyword evidence="2" id="KW-1185">Reference proteome</keyword>
<comment type="caution">
    <text evidence="1">The sequence shown here is derived from an EMBL/GenBank/DDBJ whole genome shotgun (WGS) entry which is preliminary data.</text>
</comment>
<organism evidence="1 2">
    <name type="scientific">Phytophthora oleae</name>
    <dbReference type="NCBI Taxonomy" id="2107226"/>
    <lineage>
        <taxon>Eukaryota</taxon>
        <taxon>Sar</taxon>
        <taxon>Stramenopiles</taxon>
        <taxon>Oomycota</taxon>
        <taxon>Peronosporomycetes</taxon>
        <taxon>Peronosporales</taxon>
        <taxon>Peronosporaceae</taxon>
        <taxon>Phytophthora</taxon>
    </lineage>
</organism>
<gene>
    <name evidence="1" type="ORF">V7S43_009008</name>
</gene>
<accession>A0ABD3FHH5</accession>
<dbReference type="EMBL" id="JBIMZQ010000018">
    <property type="protein sequence ID" value="KAL3666223.1"/>
    <property type="molecule type" value="Genomic_DNA"/>
</dbReference>
<protein>
    <submittedName>
        <fullName evidence="1">Uncharacterized protein</fullName>
    </submittedName>
</protein>
<name>A0ABD3FHH5_9STRA</name>
<dbReference type="AlphaFoldDB" id="A0ABD3FHH5"/>
<evidence type="ECO:0000313" key="2">
    <source>
        <dbReference type="Proteomes" id="UP001632037"/>
    </source>
</evidence>
<proteinExistence type="predicted"/>
<dbReference type="Proteomes" id="UP001632037">
    <property type="component" value="Unassembled WGS sequence"/>
</dbReference>
<evidence type="ECO:0000313" key="1">
    <source>
        <dbReference type="EMBL" id="KAL3666223.1"/>
    </source>
</evidence>
<sequence length="484" mass="55081">MEVQSLFPINVRAREHVEIKACLLAHTHRLDVDELHRIRGNNQLALNRFKMQRIISRGGAFSTDGSAHEEAKRKTTFLLRHFFALQDTSSPQDQLLCDVVDDWAVGDHATSDEISRLWKGINEHIERSYLLRRKLVANSDPDEISVTIAMDCLKKLPEQLPEYRRVLDVIVAVIESGLYVNVSSGASVPSLQDPSRDDEEFLHERKLLYFKAFRALQTIADTTPRSSTCRGSIKYPWQDKNSDIPFRQRIEDFFNQLENEDDKKELLGLLLRGNLATLAASACEEVLKFYLETGYSERAGVFLSLLMQKMNSADTTRLLNEISHSHLEVLQKFALENVDCLVEEAPIASDPATEKKIPALFQRLVDQHPNEFAAILWRSPYLTAHIFQGSENLVARVLEQNVYRISQVLTQRGEVLLPLLSHTFKENTVRSLSSSIVNFILKSKHVDGPGRIPGQPPSRPCRSSNESLFIYRNSREDEAVHPGR</sequence>